<evidence type="ECO:0000313" key="4">
    <source>
        <dbReference type="Proteomes" id="UP001259347"/>
    </source>
</evidence>
<organism evidence="3 4">
    <name type="scientific">Microbacterium resistens</name>
    <dbReference type="NCBI Taxonomy" id="156977"/>
    <lineage>
        <taxon>Bacteria</taxon>
        <taxon>Bacillati</taxon>
        <taxon>Actinomycetota</taxon>
        <taxon>Actinomycetes</taxon>
        <taxon>Micrococcales</taxon>
        <taxon>Microbacteriaceae</taxon>
        <taxon>Microbacterium</taxon>
    </lineage>
</organism>
<feature type="region of interest" description="Disordered" evidence="1">
    <location>
        <begin position="65"/>
        <end position="110"/>
    </location>
</feature>
<reference evidence="3 4" key="1">
    <citation type="submission" date="2023-07" db="EMBL/GenBank/DDBJ databases">
        <title>Sorghum-associated microbial communities from plants grown in Nebraska, USA.</title>
        <authorList>
            <person name="Schachtman D."/>
        </authorList>
    </citation>
    <scope>NUCLEOTIDE SEQUENCE [LARGE SCALE GENOMIC DNA]</scope>
    <source>
        <strain evidence="3 4">2980</strain>
    </source>
</reference>
<feature type="region of interest" description="Disordered" evidence="1">
    <location>
        <begin position="1"/>
        <end position="20"/>
    </location>
</feature>
<keyword evidence="4" id="KW-1185">Reference proteome</keyword>
<evidence type="ECO:0000256" key="1">
    <source>
        <dbReference type="SAM" id="MobiDB-lite"/>
    </source>
</evidence>
<keyword evidence="2" id="KW-1133">Transmembrane helix</keyword>
<feature type="transmembrane region" description="Helical" evidence="2">
    <location>
        <begin position="43"/>
        <end position="62"/>
    </location>
</feature>
<evidence type="ECO:0008006" key="5">
    <source>
        <dbReference type="Google" id="ProtNLM"/>
    </source>
</evidence>
<accession>A0ABU1SG81</accession>
<evidence type="ECO:0000313" key="3">
    <source>
        <dbReference type="EMBL" id="MDR6868562.1"/>
    </source>
</evidence>
<keyword evidence="2" id="KW-0812">Transmembrane</keyword>
<protein>
    <recommendedName>
        <fullName evidence="5">Dioxygenase</fullName>
    </recommendedName>
</protein>
<evidence type="ECO:0000256" key="2">
    <source>
        <dbReference type="SAM" id="Phobius"/>
    </source>
</evidence>
<gene>
    <name evidence="3" type="ORF">J2Y69_003181</name>
</gene>
<comment type="caution">
    <text evidence="3">The sequence shown here is derived from an EMBL/GenBank/DDBJ whole genome shotgun (WGS) entry which is preliminary data.</text>
</comment>
<name>A0ABU1SG81_9MICO</name>
<proteinExistence type="predicted"/>
<dbReference type="RefSeq" id="WP_310022506.1">
    <property type="nucleotide sequence ID" value="NZ_JAVDUM010000015.1"/>
</dbReference>
<keyword evidence="2" id="KW-0472">Membrane</keyword>
<dbReference type="Proteomes" id="UP001259347">
    <property type="component" value="Unassembled WGS sequence"/>
</dbReference>
<sequence>MAARRPTNARDRRVKVEQERARVHAARSRWHEGVNARRVRDNVIAAIAGSVIVVGAIVSQAVHAQVTAPAPSPSPTAVPTVMPSEIPGGPDTTPMPGATDAPVPSPSATP</sequence>
<feature type="compositionally biased region" description="Basic and acidic residues" evidence="1">
    <location>
        <begin position="8"/>
        <end position="20"/>
    </location>
</feature>
<dbReference type="EMBL" id="JAVDUM010000015">
    <property type="protein sequence ID" value="MDR6868562.1"/>
    <property type="molecule type" value="Genomic_DNA"/>
</dbReference>